<dbReference type="EMBL" id="CP121689">
    <property type="protein sequence ID" value="WZL76509.1"/>
    <property type="molecule type" value="Genomic_DNA"/>
</dbReference>
<dbReference type="InterPro" id="IPR003594">
    <property type="entry name" value="HATPase_dom"/>
</dbReference>
<feature type="transmembrane region" description="Helical" evidence="1">
    <location>
        <begin position="272"/>
        <end position="295"/>
    </location>
</feature>
<sequence length="530" mass="59377">MVGSFTLQTISGVLIRESRQKVLWEARLYAEQLQRTVVRIASSLDALASSNLAGAGEAKLLLERLDDLRNKNIGVVQAWVAYPNGAIIASSNAKVTKIRNRPFWKDFLSGKYPVEFFPGFFLWETGTIVSAPFKDSGSGSALVTLISIVLKGSKPLRVGGLDLDVSKAVSDDTGKSVNWVWNKAPVNIYSLEGLLIASPLEESRGAVVGLRDDSKRPLVQYFLEHPQEGQGTLFYEEDGEKWVGAFVKDSSLGMVITVVRPSEYLLLPMRRVMTVFVMVAILFIAVASILTAFGYSKEIEIRELKYRNKKAELRALQAYINPHFLFNALSRICSLANPRDYHLIPRAIKAIAEIFRYVTKNAGSLVTLREELECVRNYVAIQKLRFGDKFTYHEVVPKELLDATVLKFSVQPLIENCFVHAVEETLEPVEIRLVVERDGNYLKIKVEDNGPGFEPEKLEELQKMLRNATENSRKASPEWTSKIGILNTHYRLYLMYGGFSGITLKQEDGFTVVVATLPFVPASEKTSRPS</sequence>
<dbReference type="InterPro" id="IPR050640">
    <property type="entry name" value="Bact_2-comp_sensor_kinase"/>
</dbReference>
<dbReference type="InterPro" id="IPR036890">
    <property type="entry name" value="HATPase_C_sf"/>
</dbReference>
<keyword evidence="1" id="KW-0472">Membrane</keyword>
<keyword evidence="4" id="KW-0808">Transferase</keyword>
<dbReference type="PANTHER" id="PTHR34220:SF7">
    <property type="entry name" value="SENSOR HISTIDINE KINASE YPDA"/>
    <property type="match status" value="1"/>
</dbReference>
<reference evidence="4 5" key="1">
    <citation type="submission" date="2023-03" db="EMBL/GenBank/DDBJ databases">
        <title>Novel Species.</title>
        <authorList>
            <person name="Ma S."/>
        </authorList>
    </citation>
    <scope>NUCLEOTIDE SEQUENCE [LARGE SCALE GENOMIC DNA]</scope>
    <source>
        <strain evidence="4 5">B11</strain>
    </source>
</reference>
<keyword evidence="1" id="KW-1133">Transmembrane helix</keyword>
<evidence type="ECO:0000259" key="3">
    <source>
        <dbReference type="Pfam" id="PF06580"/>
    </source>
</evidence>
<dbReference type="RefSeq" id="WP_369018673.1">
    <property type="nucleotide sequence ID" value="NZ_CP121689.1"/>
</dbReference>
<evidence type="ECO:0000313" key="4">
    <source>
        <dbReference type="EMBL" id="WZL76509.1"/>
    </source>
</evidence>
<evidence type="ECO:0000259" key="2">
    <source>
        <dbReference type="Pfam" id="PF02518"/>
    </source>
</evidence>
<keyword evidence="5" id="KW-1185">Reference proteome</keyword>
<organism evidence="4 5">
    <name type="scientific">Thermatribacter velox</name>
    <dbReference type="NCBI Taxonomy" id="3039681"/>
    <lineage>
        <taxon>Bacteria</taxon>
        <taxon>Pseudomonadati</taxon>
        <taxon>Atribacterota</taxon>
        <taxon>Atribacteria</taxon>
        <taxon>Atribacterales</taxon>
        <taxon>Thermatribacteraceae</taxon>
        <taxon>Thermatribacter</taxon>
    </lineage>
</organism>
<gene>
    <name evidence="4" type="ORF">QBE54_01900</name>
</gene>
<keyword evidence="1" id="KW-0812">Transmembrane</keyword>
<feature type="domain" description="Signal transduction histidine kinase internal region" evidence="3">
    <location>
        <begin position="311"/>
        <end position="390"/>
    </location>
</feature>
<protein>
    <submittedName>
        <fullName evidence="4">Sensor histidine kinase</fullName>
        <ecNumber evidence="4">2.7.13.3</ecNumber>
    </submittedName>
</protein>
<dbReference type="InterPro" id="IPR010559">
    <property type="entry name" value="Sig_transdc_His_kin_internal"/>
</dbReference>
<evidence type="ECO:0000313" key="5">
    <source>
        <dbReference type="Proteomes" id="UP001461341"/>
    </source>
</evidence>
<feature type="domain" description="Histidine kinase/HSP90-like ATPase" evidence="2">
    <location>
        <begin position="411"/>
        <end position="519"/>
    </location>
</feature>
<dbReference type="GO" id="GO:0004673">
    <property type="term" value="F:protein histidine kinase activity"/>
    <property type="evidence" value="ECO:0007669"/>
    <property type="project" value="UniProtKB-EC"/>
</dbReference>
<proteinExistence type="predicted"/>
<dbReference type="SUPFAM" id="SSF55874">
    <property type="entry name" value="ATPase domain of HSP90 chaperone/DNA topoisomerase II/histidine kinase"/>
    <property type="match status" value="1"/>
</dbReference>
<dbReference type="PANTHER" id="PTHR34220">
    <property type="entry name" value="SENSOR HISTIDINE KINASE YPDA"/>
    <property type="match status" value="1"/>
</dbReference>
<name>A0ABZ2YBX9_9BACT</name>
<evidence type="ECO:0000256" key="1">
    <source>
        <dbReference type="SAM" id="Phobius"/>
    </source>
</evidence>
<accession>A0ABZ2YBX9</accession>
<dbReference type="Gene3D" id="3.30.450.20">
    <property type="entry name" value="PAS domain"/>
    <property type="match status" value="1"/>
</dbReference>
<dbReference type="Gene3D" id="3.30.565.10">
    <property type="entry name" value="Histidine kinase-like ATPase, C-terminal domain"/>
    <property type="match status" value="1"/>
</dbReference>
<dbReference type="Pfam" id="PF02518">
    <property type="entry name" value="HATPase_c"/>
    <property type="match status" value="1"/>
</dbReference>
<dbReference type="Proteomes" id="UP001461341">
    <property type="component" value="Chromosome"/>
</dbReference>
<dbReference type="EC" id="2.7.13.3" evidence="4"/>
<dbReference type="Pfam" id="PF06580">
    <property type="entry name" value="His_kinase"/>
    <property type="match status" value="1"/>
</dbReference>
<keyword evidence="4" id="KW-0418">Kinase</keyword>